<keyword evidence="6" id="KW-0813">Transport</keyword>
<reference evidence="8" key="1">
    <citation type="submission" date="2020-12" db="EMBL/GenBank/DDBJ databases">
        <title>The genome sequence of Inhella sp. 4Y17.</title>
        <authorList>
            <person name="Liu Y."/>
        </authorList>
    </citation>
    <scope>NUCLEOTIDE SEQUENCE</scope>
    <source>
        <strain evidence="8">4Y10</strain>
    </source>
</reference>
<dbReference type="PANTHER" id="PTHR32479:SF17">
    <property type="entry name" value="GLYCOLATE OXIDASE IRON-SULFUR SUBUNIT"/>
    <property type="match status" value="1"/>
</dbReference>
<keyword evidence="9" id="KW-1185">Reference proteome</keyword>
<proteinExistence type="predicted"/>
<keyword evidence="6" id="KW-0249">Electron transport</keyword>
<organism evidence="8 9">
    <name type="scientific">Inhella gelatinilytica</name>
    <dbReference type="NCBI Taxonomy" id="2795030"/>
    <lineage>
        <taxon>Bacteria</taxon>
        <taxon>Pseudomonadati</taxon>
        <taxon>Pseudomonadota</taxon>
        <taxon>Betaproteobacteria</taxon>
        <taxon>Burkholderiales</taxon>
        <taxon>Sphaerotilaceae</taxon>
        <taxon>Inhella</taxon>
    </lineage>
</organism>
<dbReference type="AlphaFoldDB" id="A0A931NEV5"/>
<comment type="catalytic activity">
    <reaction evidence="6">
        <text>(R)-lactate + A = pyruvate + AH2</text>
        <dbReference type="Rhea" id="RHEA:15089"/>
        <dbReference type="ChEBI" id="CHEBI:13193"/>
        <dbReference type="ChEBI" id="CHEBI:15361"/>
        <dbReference type="ChEBI" id="CHEBI:16004"/>
        <dbReference type="ChEBI" id="CHEBI:17499"/>
    </reaction>
</comment>
<sequence>MHTNLAPSWQHDVKAQRAAELIQSCVHCGFCTATCPSYQVLGHEMDSPRGRIDLIREVLQGEPPLRATQVHLDRCLTCRGCESTCPSGVRYGELVEIGRHLVEQTAPPRPRLERWKRAVLARFLPSRAFAWALTLGRWVRPLAPQRLRRAIPAPAPVRHSARVASQPRQVLLLRGCVQGALAPNIEAATQRVLAAVGTQGLPIEGCCGAVRAHLGDERGAQRDIEALVARCAGRPEPIVSNASGCGLMVQEYPLHQPGDAAQDVAARTQDLGVWLLTDSHIERLRARMRPGPLPRLAWHPPCTLQHGQRKADAVEQGLRALGFEVLLPQDSHLCCGSAGTYSVLQPAVAQALRARKRATLGALHAEVIVSANIGCLTHLAEEDGVPVRHWIEVVADCLR</sequence>
<protein>
    <recommendedName>
        <fullName evidence="6">Glycolate oxidase iron-sulfur subunit</fullName>
        <ecNumber evidence="6">1.1.99.14</ecNumber>
    </recommendedName>
</protein>
<feature type="domain" description="4Fe-4S ferredoxin-type" evidence="7">
    <location>
        <begin position="17"/>
        <end position="46"/>
    </location>
</feature>
<dbReference type="PROSITE" id="PS00198">
    <property type="entry name" value="4FE4S_FER_1"/>
    <property type="match status" value="1"/>
</dbReference>
<keyword evidence="8" id="KW-0560">Oxidoreductase</keyword>
<accession>A0A931NEV5</accession>
<dbReference type="InterPro" id="IPR004017">
    <property type="entry name" value="Cys_rich_dom"/>
</dbReference>
<dbReference type="PIRSF" id="PIRSF000139">
    <property type="entry name" value="Glc_ox_4Fe-4S"/>
    <property type="match status" value="1"/>
</dbReference>
<dbReference type="PROSITE" id="PS51379">
    <property type="entry name" value="4FE4S_FER_2"/>
    <property type="match status" value="2"/>
</dbReference>
<dbReference type="NCBIfam" id="NF008434">
    <property type="entry name" value="PRK11274.1"/>
    <property type="match status" value="1"/>
</dbReference>
<dbReference type="SUPFAM" id="SSF46548">
    <property type="entry name" value="alpha-helical ferredoxin"/>
    <property type="match status" value="1"/>
</dbReference>
<dbReference type="EC" id="1.1.99.14" evidence="6"/>
<feature type="domain" description="4Fe-4S ferredoxin-type" evidence="7">
    <location>
        <begin position="66"/>
        <end position="95"/>
    </location>
</feature>
<dbReference type="PANTHER" id="PTHR32479">
    <property type="entry name" value="GLYCOLATE OXIDASE IRON-SULFUR SUBUNIT"/>
    <property type="match status" value="1"/>
</dbReference>
<comment type="caution">
    <text evidence="8">The sequence shown here is derived from an EMBL/GenBank/DDBJ whole genome shotgun (WGS) entry which is preliminary data.</text>
</comment>
<dbReference type="InterPro" id="IPR012257">
    <property type="entry name" value="Glc_ox_4Fe-4S"/>
</dbReference>
<keyword evidence="2 6" id="KW-0479">Metal-binding</keyword>
<evidence type="ECO:0000256" key="3">
    <source>
        <dbReference type="ARBA" id="ARBA00022737"/>
    </source>
</evidence>
<evidence type="ECO:0000313" key="8">
    <source>
        <dbReference type="EMBL" id="MBH9553610.1"/>
    </source>
</evidence>
<dbReference type="Gene3D" id="1.10.1060.10">
    <property type="entry name" value="Alpha-helical ferredoxin"/>
    <property type="match status" value="1"/>
</dbReference>
<evidence type="ECO:0000259" key="7">
    <source>
        <dbReference type="PROSITE" id="PS51379"/>
    </source>
</evidence>
<name>A0A931NEV5_9BURK</name>
<dbReference type="EMBL" id="JAEDAL010000006">
    <property type="protein sequence ID" value="MBH9553610.1"/>
    <property type="molecule type" value="Genomic_DNA"/>
</dbReference>
<dbReference type="InterPro" id="IPR009051">
    <property type="entry name" value="Helical_ferredxn"/>
</dbReference>
<comment type="cofactor">
    <cofactor evidence="6">
        <name>[4Fe-4S] cluster</name>
        <dbReference type="ChEBI" id="CHEBI:49883"/>
    </cofactor>
    <text evidence="6">Binds 2 [4Fe-4S] clusters.</text>
</comment>
<evidence type="ECO:0000256" key="1">
    <source>
        <dbReference type="ARBA" id="ARBA00022485"/>
    </source>
</evidence>
<dbReference type="RefSeq" id="WP_198101226.1">
    <property type="nucleotide sequence ID" value="NZ_JAEDAL010000006.1"/>
</dbReference>
<comment type="function">
    <text evidence="6">Component of a complex that catalyzes the oxidation of glycolate to glyoxylate.</text>
</comment>
<dbReference type="GO" id="GO:0051539">
    <property type="term" value="F:4 iron, 4 sulfur cluster binding"/>
    <property type="evidence" value="ECO:0007669"/>
    <property type="project" value="UniProtKB-UniRule"/>
</dbReference>
<evidence type="ECO:0000256" key="6">
    <source>
        <dbReference type="PIRNR" id="PIRNR000139"/>
    </source>
</evidence>
<comment type="catalytic activity">
    <reaction evidence="6">
        <text>glycolate + A = glyoxylate + AH2</text>
        <dbReference type="Rhea" id="RHEA:21264"/>
        <dbReference type="ChEBI" id="CHEBI:13193"/>
        <dbReference type="ChEBI" id="CHEBI:17499"/>
        <dbReference type="ChEBI" id="CHEBI:29805"/>
        <dbReference type="ChEBI" id="CHEBI:36655"/>
        <dbReference type="EC" id="1.1.99.14"/>
    </reaction>
</comment>
<evidence type="ECO:0000256" key="4">
    <source>
        <dbReference type="ARBA" id="ARBA00023004"/>
    </source>
</evidence>
<dbReference type="GO" id="GO:0019154">
    <property type="term" value="F:glycolate dehydrogenase activity"/>
    <property type="evidence" value="ECO:0007669"/>
    <property type="project" value="UniProtKB-EC"/>
</dbReference>
<keyword evidence="3" id="KW-0677">Repeat</keyword>
<keyword evidence="1 6" id="KW-0004">4Fe-4S</keyword>
<gene>
    <name evidence="8" type="primary">glcF</name>
    <name evidence="8" type="ORF">I7X43_12235</name>
</gene>
<dbReference type="InterPro" id="IPR017900">
    <property type="entry name" value="4Fe4S_Fe_S_CS"/>
</dbReference>
<evidence type="ECO:0000256" key="2">
    <source>
        <dbReference type="ARBA" id="ARBA00022723"/>
    </source>
</evidence>
<dbReference type="Pfam" id="PF13183">
    <property type="entry name" value="Fer4_8"/>
    <property type="match status" value="1"/>
</dbReference>
<keyword evidence="5 6" id="KW-0411">Iron-sulfur</keyword>
<dbReference type="Proteomes" id="UP000620139">
    <property type="component" value="Unassembled WGS sequence"/>
</dbReference>
<dbReference type="GO" id="GO:0046872">
    <property type="term" value="F:metal ion binding"/>
    <property type="evidence" value="ECO:0007669"/>
    <property type="project" value="UniProtKB-UniRule"/>
</dbReference>
<evidence type="ECO:0000256" key="5">
    <source>
        <dbReference type="ARBA" id="ARBA00023014"/>
    </source>
</evidence>
<dbReference type="Pfam" id="PF02754">
    <property type="entry name" value="CCG"/>
    <property type="match status" value="2"/>
</dbReference>
<evidence type="ECO:0000313" key="9">
    <source>
        <dbReference type="Proteomes" id="UP000620139"/>
    </source>
</evidence>
<keyword evidence="4 6" id="KW-0408">Iron</keyword>
<dbReference type="InterPro" id="IPR017896">
    <property type="entry name" value="4Fe4S_Fe-S-bd"/>
</dbReference>